<evidence type="ECO:0000313" key="1">
    <source>
        <dbReference type="Proteomes" id="UP000887580"/>
    </source>
</evidence>
<sequence>MHNNFRAPLPPQQRHQYARDPRQCYQKMNGYRNTYPSTPQCSSSLFSQSTPYNNPAASPFNDFRPTSSSQYRNTSSSTASPFNNVQATPKSPYVPASPSTLFDSSSSNFATSRSTSKIIEPLTFDCFDFEHPDLAAAFYQTFKALPPDCFNHEVQAKCLKVLKHVLNKERSEHYRQKFHQLCLDLCQKEKPIQNLRINGPIAEEAAIRASIQVEAEKFKTVIDNLLDELSNEKMANNGMQRQLKNQNDLEIRIQNLKNENDRLQEKNEKLMQEQHDFVMLKKENEELKVKNKKLESEAEKNLEAEQKLEAITALATSAKSCDLTVTKRRKERMYAETDLLKTQEKENGELKNKNKINEERIAILEEQLKKAEAVSLKRAAETYEDVAPKRAKTRSEMRQDLHNLFWF</sequence>
<name>A0AC35GPC2_9BILA</name>
<dbReference type="WBParaSite" id="PS1159_v2.g7093.t1">
    <property type="protein sequence ID" value="PS1159_v2.g7093.t1"/>
    <property type="gene ID" value="PS1159_v2.g7093"/>
</dbReference>
<reference evidence="2" key="1">
    <citation type="submission" date="2022-11" db="UniProtKB">
        <authorList>
            <consortium name="WormBaseParasite"/>
        </authorList>
    </citation>
    <scope>IDENTIFICATION</scope>
</reference>
<accession>A0AC35GPC2</accession>
<protein>
    <submittedName>
        <fullName evidence="2">Uncharacterized protein</fullName>
    </submittedName>
</protein>
<dbReference type="Proteomes" id="UP000887580">
    <property type="component" value="Unplaced"/>
</dbReference>
<organism evidence="1 2">
    <name type="scientific">Panagrolaimus sp. PS1159</name>
    <dbReference type="NCBI Taxonomy" id="55785"/>
    <lineage>
        <taxon>Eukaryota</taxon>
        <taxon>Metazoa</taxon>
        <taxon>Ecdysozoa</taxon>
        <taxon>Nematoda</taxon>
        <taxon>Chromadorea</taxon>
        <taxon>Rhabditida</taxon>
        <taxon>Tylenchina</taxon>
        <taxon>Panagrolaimomorpha</taxon>
        <taxon>Panagrolaimoidea</taxon>
        <taxon>Panagrolaimidae</taxon>
        <taxon>Panagrolaimus</taxon>
    </lineage>
</organism>
<evidence type="ECO:0000313" key="2">
    <source>
        <dbReference type="WBParaSite" id="PS1159_v2.g7093.t1"/>
    </source>
</evidence>
<proteinExistence type="predicted"/>